<feature type="compositionally biased region" description="Low complexity" evidence="5">
    <location>
        <begin position="223"/>
        <end position="248"/>
    </location>
</feature>
<keyword evidence="6" id="KW-0732">Signal</keyword>
<evidence type="ECO:0000256" key="2">
    <source>
        <dbReference type="ARBA" id="ARBA00023136"/>
    </source>
</evidence>
<feature type="compositionally biased region" description="Low complexity" evidence="5">
    <location>
        <begin position="118"/>
        <end position="168"/>
    </location>
</feature>
<dbReference type="PRINTS" id="PR01021">
    <property type="entry name" value="OMPADOMAIN"/>
</dbReference>
<feature type="domain" description="OmpA-like" evidence="7">
    <location>
        <begin position="493"/>
        <end position="618"/>
    </location>
</feature>
<keyword evidence="9" id="KW-1185">Reference proteome</keyword>
<sequence length="619" mass="65157">MQLKRLLLTTTSLCLLSLLPLPALAQDAGLTAAYNAYVEAQSGDDPDAKAAAEAAFLAECQRLGTPDLQQCIAIATGAATVEPPAPPAEEAAPPAEEPAPPAEEPAPPAEEPAPPAEQPAAPAEQPAAPAAEAPAAEQPAAPAEEAPAAEQPAEPAPAEQPAAPAEQPSPASDPALIAAFEAYVSAGSGGDANAKAAAEAAFLSECNRLGIQSLDECLALMGGAPAPAAPAEPATPTEPAQPGEAPPTDQSGQPLEVVPDQETPDAPAAPVLDSAKDAEGAGAEQPAPAQPPAAEVPPPATDAEAQTQAPPPAEEVEAAVATEGTRVDQLPAPEAPPAAQEAKKDGDRLIINIGIQINIFTPYKDRDRIGRGDEVYYEELDNGRYRQTVIRPDGTRVVTVWNRYGEIIRRVKVLPDGTRIILVFSPDDRRDDDWRDPGDDLPPFYLPIPVDDYVLYSERSDEDDIERFLSEPPLEKAARVYTVDEVKRSARIRDTVRRVEIGDLTFETGSAQLGRDQVGSLGKVAEAMKKILARNPGETFLIEGHTDAVGSDESNLVLSDERAGTIADLLTEFYDIPPENLTTQGYGERYLKVETDGAERANRRATVRRITSLVSGGQS</sequence>
<feature type="region of interest" description="Disordered" evidence="5">
    <location>
        <begin position="223"/>
        <end position="319"/>
    </location>
</feature>
<dbReference type="SUPFAM" id="SSF103088">
    <property type="entry name" value="OmpA-like"/>
    <property type="match status" value="1"/>
</dbReference>
<reference evidence="8 9" key="1">
    <citation type="journal article" date="2015" name="Genome Announc.">
        <title>Genome Assemblies of Three Soil-Associated Devosia species: D. insulae, D. limi, and D. soli.</title>
        <authorList>
            <person name="Hassan Y.I."/>
            <person name="Lepp D."/>
            <person name="Zhou T."/>
        </authorList>
    </citation>
    <scope>NUCLEOTIDE SEQUENCE [LARGE SCALE GENOMIC DNA]</scope>
    <source>
        <strain evidence="8 9">DS-56</strain>
    </source>
</reference>
<evidence type="ECO:0000256" key="1">
    <source>
        <dbReference type="ARBA" id="ARBA00004442"/>
    </source>
</evidence>
<dbReference type="InterPro" id="IPR036737">
    <property type="entry name" value="OmpA-like_sf"/>
</dbReference>
<feature type="signal peptide" evidence="6">
    <location>
        <begin position="1"/>
        <end position="25"/>
    </location>
</feature>
<feature type="compositionally biased region" description="Pro residues" evidence="5">
    <location>
        <begin position="95"/>
        <end position="117"/>
    </location>
</feature>
<comment type="subcellular location">
    <subcellularLocation>
        <location evidence="1">Cell outer membrane</location>
    </subcellularLocation>
</comment>
<feature type="region of interest" description="Disordered" evidence="5">
    <location>
        <begin position="81"/>
        <end position="174"/>
    </location>
</feature>
<accession>A0A1E5XUR1</accession>
<dbReference type="PANTHER" id="PTHR30329:SF21">
    <property type="entry name" value="LIPOPROTEIN YIAD-RELATED"/>
    <property type="match status" value="1"/>
</dbReference>
<dbReference type="CDD" id="cd07185">
    <property type="entry name" value="OmpA_C-like"/>
    <property type="match status" value="1"/>
</dbReference>
<evidence type="ECO:0000256" key="5">
    <source>
        <dbReference type="SAM" id="MobiDB-lite"/>
    </source>
</evidence>
<gene>
    <name evidence="8" type="ORF">VW23_011885</name>
</gene>
<dbReference type="Proteomes" id="UP000095463">
    <property type="component" value="Unassembled WGS sequence"/>
</dbReference>
<comment type="caution">
    <text evidence="8">The sequence shown here is derived from an EMBL/GenBank/DDBJ whole genome shotgun (WGS) entry which is preliminary data.</text>
</comment>
<dbReference type="InterPro" id="IPR006664">
    <property type="entry name" value="OMP_bac"/>
</dbReference>
<evidence type="ECO:0000256" key="4">
    <source>
        <dbReference type="PROSITE-ProRule" id="PRU00473"/>
    </source>
</evidence>
<dbReference type="Pfam" id="PF00691">
    <property type="entry name" value="OmpA"/>
    <property type="match status" value="1"/>
</dbReference>
<evidence type="ECO:0000256" key="3">
    <source>
        <dbReference type="ARBA" id="ARBA00023237"/>
    </source>
</evidence>
<keyword evidence="2 4" id="KW-0472">Membrane</keyword>
<dbReference type="InterPro" id="IPR006665">
    <property type="entry name" value="OmpA-like"/>
</dbReference>
<dbReference type="GO" id="GO:0009279">
    <property type="term" value="C:cell outer membrane"/>
    <property type="evidence" value="ECO:0007669"/>
    <property type="project" value="UniProtKB-SubCell"/>
</dbReference>
<protein>
    <recommendedName>
        <fullName evidence="7">OmpA-like domain-containing protein</fullName>
    </recommendedName>
</protein>
<feature type="chain" id="PRO_5009190559" description="OmpA-like domain-containing protein" evidence="6">
    <location>
        <begin position="26"/>
        <end position="619"/>
    </location>
</feature>
<dbReference type="PROSITE" id="PS51123">
    <property type="entry name" value="OMPA_2"/>
    <property type="match status" value="1"/>
</dbReference>
<name>A0A1E5XUR1_9HYPH</name>
<dbReference type="AlphaFoldDB" id="A0A1E5XUR1"/>
<dbReference type="RefSeq" id="WP_069908471.1">
    <property type="nucleotide sequence ID" value="NZ_LAJE02000074.1"/>
</dbReference>
<dbReference type="EMBL" id="LAJE02000074">
    <property type="protein sequence ID" value="OEO32337.1"/>
    <property type="molecule type" value="Genomic_DNA"/>
</dbReference>
<keyword evidence="3" id="KW-0998">Cell outer membrane</keyword>
<dbReference type="Gene3D" id="3.30.1330.60">
    <property type="entry name" value="OmpA-like domain"/>
    <property type="match status" value="1"/>
</dbReference>
<organism evidence="8 9">
    <name type="scientific">Devosia insulae DS-56</name>
    <dbReference type="NCBI Taxonomy" id="1116389"/>
    <lineage>
        <taxon>Bacteria</taxon>
        <taxon>Pseudomonadati</taxon>
        <taxon>Pseudomonadota</taxon>
        <taxon>Alphaproteobacteria</taxon>
        <taxon>Hyphomicrobiales</taxon>
        <taxon>Devosiaceae</taxon>
        <taxon>Devosia</taxon>
    </lineage>
</organism>
<feature type="compositionally biased region" description="Pro residues" evidence="5">
    <location>
        <begin position="288"/>
        <end position="300"/>
    </location>
</feature>
<dbReference type="InterPro" id="IPR050330">
    <property type="entry name" value="Bact_OuterMem_StrucFunc"/>
</dbReference>
<dbReference type="OrthoDB" id="9792021at2"/>
<evidence type="ECO:0000259" key="7">
    <source>
        <dbReference type="PROSITE" id="PS51123"/>
    </source>
</evidence>
<evidence type="ECO:0000313" key="8">
    <source>
        <dbReference type="EMBL" id="OEO32337.1"/>
    </source>
</evidence>
<evidence type="ECO:0000313" key="9">
    <source>
        <dbReference type="Proteomes" id="UP000095463"/>
    </source>
</evidence>
<dbReference type="PANTHER" id="PTHR30329">
    <property type="entry name" value="STATOR ELEMENT OF FLAGELLAR MOTOR COMPLEX"/>
    <property type="match status" value="1"/>
</dbReference>
<evidence type="ECO:0000256" key="6">
    <source>
        <dbReference type="SAM" id="SignalP"/>
    </source>
</evidence>
<proteinExistence type="predicted"/>